<protein>
    <submittedName>
        <fullName evidence="1">Auxin-responsive protein</fullName>
    </submittedName>
</protein>
<reference evidence="1" key="1">
    <citation type="submission" date="2018-02" db="EMBL/GenBank/DDBJ databases">
        <title>Rhizophora mucronata_Transcriptome.</title>
        <authorList>
            <person name="Meera S.P."/>
            <person name="Sreeshan A."/>
            <person name="Augustine A."/>
        </authorList>
    </citation>
    <scope>NUCLEOTIDE SEQUENCE</scope>
    <source>
        <tissue evidence="1">Leaf</tissue>
    </source>
</reference>
<dbReference type="AlphaFoldDB" id="A0A2P2JYP9"/>
<sequence length="52" mass="6158">MNKLPQRYCYYYRQLSLPLSIIHALDTVANAFSLTLSYYNKTLKLLIYKTPL</sequence>
<dbReference type="EMBL" id="GGEC01018124">
    <property type="protein sequence ID" value="MBW98607.1"/>
    <property type="molecule type" value="Transcribed_RNA"/>
</dbReference>
<name>A0A2P2JYP9_RHIMU</name>
<proteinExistence type="predicted"/>
<evidence type="ECO:0000313" key="1">
    <source>
        <dbReference type="EMBL" id="MBW98607.1"/>
    </source>
</evidence>
<organism evidence="1">
    <name type="scientific">Rhizophora mucronata</name>
    <name type="common">Asiatic mangrove</name>
    <dbReference type="NCBI Taxonomy" id="61149"/>
    <lineage>
        <taxon>Eukaryota</taxon>
        <taxon>Viridiplantae</taxon>
        <taxon>Streptophyta</taxon>
        <taxon>Embryophyta</taxon>
        <taxon>Tracheophyta</taxon>
        <taxon>Spermatophyta</taxon>
        <taxon>Magnoliopsida</taxon>
        <taxon>eudicotyledons</taxon>
        <taxon>Gunneridae</taxon>
        <taxon>Pentapetalae</taxon>
        <taxon>rosids</taxon>
        <taxon>fabids</taxon>
        <taxon>Malpighiales</taxon>
        <taxon>Rhizophoraceae</taxon>
        <taxon>Rhizophora</taxon>
    </lineage>
</organism>
<accession>A0A2P2JYP9</accession>